<protein>
    <submittedName>
        <fullName evidence="2">Uncharacterized protein</fullName>
    </submittedName>
</protein>
<proteinExistence type="predicted"/>
<evidence type="ECO:0000313" key="2">
    <source>
        <dbReference type="EMBL" id="URD95355.1"/>
    </source>
</evidence>
<evidence type="ECO:0000313" key="3">
    <source>
        <dbReference type="Proteomes" id="UP001055439"/>
    </source>
</evidence>
<organism evidence="2 3">
    <name type="scientific">Musa troglodytarum</name>
    <name type="common">fe'i banana</name>
    <dbReference type="NCBI Taxonomy" id="320322"/>
    <lineage>
        <taxon>Eukaryota</taxon>
        <taxon>Viridiplantae</taxon>
        <taxon>Streptophyta</taxon>
        <taxon>Embryophyta</taxon>
        <taxon>Tracheophyta</taxon>
        <taxon>Spermatophyta</taxon>
        <taxon>Magnoliopsida</taxon>
        <taxon>Liliopsida</taxon>
        <taxon>Zingiberales</taxon>
        <taxon>Musaceae</taxon>
        <taxon>Musa</taxon>
    </lineage>
</organism>
<dbReference type="Proteomes" id="UP001055439">
    <property type="component" value="Chromosome 4"/>
</dbReference>
<reference evidence="2" key="1">
    <citation type="submission" date="2022-05" db="EMBL/GenBank/DDBJ databases">
        <title>The Musa troglodytarum L. genome provides insights into the mechanism of non-climacteric behaviour and enrichment of carotenoids.</title>
        <authorList>
            <person name="Wang J."/>
        </authorList>
    </citation>
    <scope>NUCLEOTIDE SEQUENCE</scope>
    <source>
        <tissue evidence="2">Leaf</tissue>
    </source>
</reference>
<name>A0A9E7JVM7_9LILI</name>
<gene>
    <name evidence="2" type="ORF">MUK42_28603</name>
</gene>
<accession>A0A9E7JVM7</accession>
<keyword evidence="3" id="KW-1185">Reference proteome</keyword>
<feature type="region of interest" description="Disordered" evidence="1">
    <location>
        <begin position="1"/>
        <end position="27"/>
    </location>
</feature>
<evidence type="ECO:0000256" key="1">
    <source>
        <dbReference type="SAM" id="MobiDB-lite"/>
    </source>
</evidence>
<sequence length="66" mass="7426">MDPMSLGALRRDRRLLSSSSTERGLNERAFSSPSLVLGVGRSRKRFDASEHEQVIRSVSTCLLDKY</sequence>
<dbReference type="AlphaFoldDB" id="A0A9E7JVM7"/>
<dbReference type="EMBL" id="CP097506">
    <property type="protein sequence ID" value="URD95355.1"/>
    <property type="molecule type" value="Genomic_DNA"/>
</dbReference>